<dbReference type="GO" id="GO:0006412">
    <property type="term" value="P:translation"/>
    <property type="evidence" value="ECO:0007669"/>
    <property type="project" value="InterPro"/>
</dbReference>
<proteinExistence type="inferred from homology"/>
<reference evidence="8" key="1">
    <citation type="submission" date="2017-09" db="EMBL/GenBank/DDBJ databases">
        <title>Depth-based differentiation of microbial function through sediment-hosted aquifers and enrichment of novel symbionts in the deep terrestrial subsurface.</title>
        <authorList>
            <person name="Probst A.J."/>
            <person name="Ladd B."/>
            <person name="Jarett J.K."/>
            <person name="Geller-Mcgrath D.E."/>
            <person name="Sieber C.M.K."/>
            <person name="Emerson J.B."/>
            <person name="Anantharaman K."/>
            <person name="Thomas B.C."/>
            <person name="Malmstrom R."/>
            <person name="Stieglmeier M."/>
            <person name="Klingl A."/>
            <person name="Woyke T."/>
            <person name="Ryan C.M."/>
            <person name="Banfield J.F."/>
        </authorList>
    </citation>
    <scope>NUCLEOTIDE SEQUENCE [LARGE SCALE GENOMIC DNA]</scope>
</reference>
<dbReference type="AlphaFoldDB" id="A0A2M8LCU1"/>
<dbReference type="GO" id="GO:0003735">
    <property type="term" value="F:structural constituent of ribosome"/>
    <property type="evidence" value="ECO:0007669"/>
    <property type="project" value="InterPro"/>
</dbReference>
<evidence type="ECO:0000256" key="4">
    <source>
        <dbReference type="ARBA" id="ARBA00035258"/>
    </source>
</evidence>
<comment type="similarity">
    <text evidence="1 6">Belongs to the universal ribosomal protein uS8 family.</text>
</comment>
<dbReference type="InterPro" id="IPR035987">
    <property type="entry name" value="Ribosomal_uS8_sf"/>
</dbReference>
<name>A0A2M8LCU1_9BACT</name>
<dbReference type="FunFam" id="3.30.1490.10:FF:000001">
    <property type="entry name" value="30S ribosomal protein S8"/>
    <property type="match status" value="1"/>
</dbReference>
<dbReference type="Pfam" id="PF00410">
    <property type="entry name" value="Ribosomal_S8"/>
    <property type="match status" value="1"/>
</dbReference>
<dbReference type="PROSITE" id="PS00053">
    <property type="entry name" value="RIBOSOMAL_S8"/>
    <property type="match status" value="1"/>
</dbReference>
<accession>A0A2M8LCU1</accession>
<dbReference type="EMBL" id="PFEQ01000001">
    <property type="protein sequence ID" value="PJE74449.1"/>
    <property type="molecule type" value="Genomic_DNA"/>
</dbReference>
<protein>
    <recommendedName>
        <fullName evidence="4">Small ribosomal subunit protein uS8</fullName>
    </recommendedName>
    <alternativeName>
        <fullName evidence="5">30S ribosomal protein S8</fullName>
    </alternativeName>
</protein>
<dbReference type="InterPro" id="IPR000630">
    <property type="entry name" value="Ribosomal_uS8"/>
</dbReference>
<organism evidence="7 8">
    <name type="scientific">Candidatus Taylorbacteria bacterium CG10_big_fil_rev_8_21_14_0_10_41_48</name>
    <dbReference type="NCBI Taxonomy" id="1975024"/>
    <lineage>
        <taxon>Bacteria</taxon>
        <taxon>Candidatus Tayloriibacteriota</taxon>
    </lineage>
</organism>
<keyword evidence="2 6" id="KW-0689">Ribosomal protein</keyword>
<evidence type="ECO:0000256" key="1">
    <source>
        <dbReference type="ARBA" id="ARBA00006471"/>
    </source>
</evidence>
<dbReference type="GO" id="GO:0005840">
    <property type="term" value="C:ribosome"/>
    <property type="evidence" value="ECO:0007669"/>
    <property type="project" value="UniProtKB-KW"/>
</dbReference>
<dbReference type="NCBIfam" id="NF001109">
    <property type="entry name" value="PRK00136.1"/>
    <property type="match status" value="1"/>
</dbReference>
<dbReference type="GO" id="GO:1990904">
    <property type="term" value="C:ribonucleoprotein complex"/>
    <property type="evidence" value="ECO:0007669"/>
    <property type="project" value="UniProtKB-KW"/>
</dbReference>
<dbReference type="SUPFAM" id="SSF56047">
    <property type="entry name" value="Ribosomal protein S8"/>
    <property type="match status" value="1"/>
</dbReference>
<sequence>MTDSISNFIIQIQNASFVGKASITVPYSNLIASIAELLVKKGYVKSATKKGKKVQKFLEVELLTIDGRSRVSGVQRLSKPSKRLYRGHSEIYPVKQGYGTLVVSTPKGILSDDEARKEKVGGEILFTIW</sequence>
<dbReference type="Gene3D" id="3.30.1490.10">
    <property type="match status" value="1"/>
</dbReference>
<dbReference type="GO" id="GO:0005737">
    <property type="term" value="C:cytoplasm"/>
    <property type="evidence" value="ECO:0007669"/>
    <property type="project" value="UniProtKB-ARBA"/>
</dbReference>
<evidence type="ECO:0000256" key="5">
    <source>
        <dbReference type="ARBA" id="ARBA00035525"/>
    </source>
</evidence>
<evidence type="ECO:0000313" key="7">
    <source>
        <dbReference type="EMBL" id="PJE74449.1"/>
    </source>
</evidence>
<dbReference type="Gene3D" id="3.30.1370.30">
    <property type="match status" value="1"/>
</dbReference>
<dbReference type="Proteomes" id="UP000228700">
    <property type="component" value="Unassembled WGS sequence"/>
</dbReference>
<evidence type="ECO:0000256" key="3">
    <source>
        <dbReference type="ARBA" id="ARBA00023274"/>
    </source>
</evidence>
<dbReference type="PANTHER" id="PTHR11758">
    <property type="entry name" value="40S RIBOSOMAL PROTEIN S15A"/>
    <property type="match status" value="1"/>
</dbReference>
<evidence type="ECO:0000256" key="2">
    <source>
        <dbReference type="ARBA" id="ARBA00022980"/>
    </source>
</evidence>
<dbReference type="InterPro" id="IPR047863">
    <property type="entry name" value="Ribosomal_uS8_CS"/>
</dbReference>
<gene>
    <name evidence="7" type="ORF">COV01_00210</name>
</gene>
<keyword evidence="3 6" id="KW-0687">Ribonucleoprotein</keyword>
<evidence type="ECO:0000256" key="6">
    <source>
        <dbReference type="RuleBase" id="RU003660"/>
    </source>
</evidence>
<comment type="caution">
    <text evidence="7">The sequence shown here is derived from an EMBL/GenBank/DDBJ whole genome shotgun (WGS) entry which is preliminary data.</text>
</comment>
<evidence type="ECO:0000313" key="8">
    <source>
        <dbReference type="Proteomes" id="UP000228700"/>
    </source>
</evidence>